<dbReference type="AlphaFoldDB" id="A0A8J5CR10"/>
<keyword evidence="3" id="KW-1185">Reference proteome</keyword>
<gene>
    <name evidence="2" type="ORF">GWK47_053155</name>
</gene>
<evidence type="ECO:0000256" key="1">
    <source>
        <dbReference type="SAM" id="MobiDB-lite"/>
    </source>
</evidence>
<sequence>MITWDEWKGHFLPHPIGPIQISRHNPSRRQSPSAFTTCSDNIHVGMARPTTLLLAAVACYLCASLPPAASRPALLGPEGSYEPERETTIHLIDNLLNQLLNNLKNHGRDPGTASHEGDSQDAEDSQPAEVTPLPTRPTSTPPARPLQPGGSEGAGSHAGGYPHPGPQPGDSGRIVFPSDY</sequence>
<organism evidence="2 3">
    <name type="scientific">Chionoecetes opilio</name>
    <name type="common">Atlantic snow crab</name>
    <name type="synonym">Cancer opilio</name>
    <dbReference type="NCBI Taxonomy" id="41210"/>
    <lineage>
        <taxon>Eukaryota</taxon>
        <taxon>Metazoa</taxon>
        <taxon>Ecdysozoa</taxon>
        <taxon>Arthropoda</taxon>
        <taxon>Crustacea</taxon>
        <taxon>Multicrustacea</taxon>
        <taxon>Malacostraca</taxon>
        <taxon>Eumalacostraca</taxon>
        <taxon>Eucarida</taxon>
        <taxon>Decapoda</taxon>
        <taxon>Pleocyemata</taxon>
        <taxon>Brachyura</taxon>
        <taxon>Eubrachyura</taxon>
        <taxon>Majoidea</taxon>
        <taxon>Majidae</taxon>
        <taxon>Chionoecetes</taxon>
    </lineage>
</organism>
<feature type="region of interest" description="Disordered" evidence="1">
    <location>
        <begin position="102"/>
        <end position="180"/>
    </location>
</feature>
<dbReference type="EMBL" id="JACEEZ010016686">
    <property type="protein sequence ID" value="KAG0718095.1"/>
    <property type="molecule type" value="Genomic_DNA"/>
</dbReference>
<evidence type="ECO:0000313" key="3">
    <source>
        <dbReference type="Proteomes" id="UP000770661"/>
    </source>
</evidence>
<evidence type="ECO:0000313" key="2">
    <source>
        <dbReference type="EMBL" id="KAG0718095.1"/>
    </source>
</evidence>
<reference evidence="2" key="1">
    <citation type="submission" date="2020-07" db="EMBL/GenBank/DDBJ databases">
        <title>The High-quality genome of the commercially important snow crab, Chionoecetes opilio.</title>
        <authorList>
            <person name="Jeong J.-H."/>
            <person name="Ryu S."/>
        </authorList>
    </citation>
    <scope>NUCLEOTIDE SEQUENCE</scope>
    <source>
        <strain evidence="2">MADBK_172401_WGS</strain>
        <tissue evidence="2">Digestive gland</tissue>
    </source>
</reference>
<accession>A0A8J5CR10</accession>
<name>A0A8J5CR10_CHIOP</name>
<protein>
    <submittedName>
        <fullName evidence="2">Uncharacterized protein</fullName>
    </submittedName>
</protein>
<dbReference type="Proteomes" id="UP000770661">
    <property type="component" value="Unassembled WGS sequence"/>
</dbReference>
<proteinExistence type="predicted"/>
<comment type="caution">
    <text evidence="2">The sequence shown here is derived from an EMBL/GenBank/DDBJ whole genome shotgun (WGS) entry which is preliminary data.</text>
</comment>